<keyword evidence="3" id="KW-1185">Reference proteome</keyword>
<feature type="region of interest" description="Disordered" evidence="1">
    <location>
        <begin position="1"/>
        <end position="36"/>
    </location>
</feature>
<feature type="compositionally biased region" description="Acidic residues" evidence="1">
    <location>
        <begin position="25"/>
        <end position="36"/>
    </location>
</feature>
<gene>
    <name evidence="2" type="ORF">AVEN_235068_1</name>
</gene>
<organism evidence="2 3">
    <name type="scientific">Araneus ventricosus</name>
    <name type="common">Orbweaver spider</name>
    <name type="synonym">Epeira ventricosa</name>
    <dbReference type="NCBI Taxonomy" id="182803"/>
    <lineage>
        <taxon>Eukaryota</taxon>
        <taxon>Metazoa</taxon>
        <taxon>Ecdysozoa</taxon>
        <taxon>Arthropoda</taxon>
        <taxon>Chelicerata</taxon>
        <taxon>Arachnida</taxon>
        <taxon>Araneae</taxon>
        <taxon>Araneomorphae</taxon>
        <taxon>Entelegynae</taxon>
        <taxon>Araneoidea</taxon>
        <taxon>Araneidae</taxon>
        <taxon>Araneus</taxon>
    </lineage>
</organism>
<accession>A0A4Y2KF28</accession>
<reference evidence="2 3" key="1">
    <citation type="journal article" date="2019" name="Sci. Rep.">
        <title>Orb-weaving spider Araneus ventricosus genome elucidates the spidroin gene catalogue.</title>
        <authorList>
            <person name="Kono N."/>
            <person name="Nakamura H."/>
            <person name="Ohtoshi R."/>
            <person name="Moran D.A.P."/>
            <person name="Shinohara A."/>
            <person name="Yoshida Y."/>
            <person name="Fujiwara M."/>
            <person name="Mori M."/>
            <person name="Tomita M."/>
            <person name="Arakawa K."/>
        </authorList>
    </citation>
    <scope>NUCLEOTIDE SEQUENCE [LARGE SCALE GENOMIC DNA]</scope>
</reference>
<dbReference type="EMBL" id="BGPR01114465">
    <property type="protein sequence ID" value="GBN01061.1"/>
    <property type="molecule type" value="Genomic_DNA"/>
</dbReference>
<proteinExistence type="predicted"/>
<dbReference type="Proteomes" id="UP000499080">
    <property type="component" value="Unassembled WGS sequence"/>
</dbReference>
<feature type="non-terminal residue" evidence="2">
    <location>
        <position position="36"/>
    </location>
</feature>
<sequence length="36" mass="4259">MDGQNEAHRFNNPQSTMPDEPYFYEPDDDDLNLDID</sequence>
<dbReference type="AlphaFoldDB" id="A0A4Y2KF28"/>
<name>A0A4Y2KF28_ARAVE</name>
<comment type="caution">
    <text evidence="2">The sequence shown here is derived from an EMBL/GenBank/DDBJ whole genome shotgun (WGS) entry which is preliminary data.</text>
</comment>
<evidence type="ECO:0000313" key="3">
    <source>
        <dbReference type="Proteomes" id="UP000499080"/>
    </source>
</evidence>
<evidence type="ECO:0000256" key="1">
    <source>
        <dbReference type="SAM" id="MobiDB-lite"/>
    </source>
</evidence>
<protein>
    <submittedName>
        <fullName evidence="2">Uncharacterized protein</fullName>
    </submittedName>
</protein>
<evidence type="ECO:0000313" key="2">
    <source>
        <dbReference type="EMBL" id="GBN01061.1"/>
    </source>
</evidence>